<dbReference type="AlphaFoldDB" id="A0AA39KTQ5"/>
<organism evidence="2 3">
    <name type="scientific">Microctonus aethiopoides</name>
    <dbReference type="NCBI Taxonomy" id="144406"/>
    <lineage>
        <taxon>Eukaryota</taxon>
        <taxon>Metazoa</taxon>
        <taxon>Ecdysozoa</taxon>
        <taxon>Arthropoda</taxon>
        <taxon>Hexapoda</taxon>
        <taxon>Insecta</taxon>
        <taxon>Pterygota</taxon>
        <taxon>Neoptera</taxon>
        <taxon>Endopterygota</taxon>
        <taxon>Hymenoptera</taxon>
        <taxon>Apocrita</taxon>
        <taxon>Ichneumonoidea</taxon>
        <taxon>Braconidae</taxon>
        <taxon>Euphorinae</taxon>
        <taxon>Microctonus</taxon>
    </lineage>
</organism>
<keyword evidence="3" id="KW-1185">Reference proteome</keyword>
<name>A0AA39KTQ5_9HYME</name>
<dbReference type="Gene3D" id="3.90.1200.10">
    <property type="match status" value="1"/>
</dbReference>
<feature type="domain" description="CHK kinase-like" evidence="1">
    <location>
        <begin position="143"/>
        <end position="332"/>
    </location>
</feature>
<evidence type="ECO:0000313" key="2">
    <source>
        <dbReference type="EMBL" id="KAK0173425.1"/>
    </source>
</evidence>
<dbReference type="PANTHER" id="PTHR11012">
    <property type="entry name" value="PROTEIN KINASE-LIKE DOMAIN-CONTAINING"/>
    <property type="match status" value="1"/>
</dbReference>
<accession>A0AA39KTQ5</accession>
<dbReference type="EMBL" id="JAQQBS010000002">
    <property type="protein sequence ID" value="KAK0173425.1"/>
    <property type="molecule type" value="Genomic_DNA"/>
</dbReference>
<reference evidence="2" key="2">
    <citation type="submission" date="2023-03" db="EMBL/GenBank/DDBJ databases">
        <authorList>
            <person name="Inwood S.N."/>
            <person name="Skelly J.G."/>
            <person name="Guhlin J."/>
            <person name="Harrop T.W.R."/>
            <person name="Goldson S.G."/>
            <person name="Dearden P.K."/>
        </authorList>
    </citation>
    <scope>NUCLEOTIDE SEQUENCE</scope>
    <source>
        <strain evidence="2">Irish</strain>
        <tissue evidence="2">Whole body</tissue>
    </source>
</reference>
<evidence type="ECO:0000259" key="1">
    <source>
        <dbReference type="SMART" id="SM00587"/>
    </source>
</evidence>
<dbReference type="Pfam" id="PF02958">
    <property type="entry name" value="EcKL"/>
    <property type="match status" value="1"/>
</dbReference>
<dbReference type="InterPro" id="IPR015897">
    <property type="entry name" value="CHK_kinase-like"/>
</dbReference>
<gene>
    <name evidence="2" type="ORF">PV328_006621</name>
</gene>
<dbReference type="SMART" id="SM00587">
    <property type="entry name" value="CHK"/>
    <property type="match status" value="1"/>
</dbReference>
<dbReference type="Proteomes" id="UP001168990">
    <property type="component" value="Unassembled WGS sequence"/>
</dbReference>
<sequence length="413" mass="48511">MMEQSDLKDLQSLLRQKFHDELIVKSYQVENFLPPGENYGSKIVSVDAIIIRNNENDKGNNSEEHIYMIAKLPPTSKIQREMFDSPFTFKKEIFMYDEIFPAYKKLEIENGVNEKQTFNSYADYYGSRLSLDESVEFDDDAAILLENLKTKNYYMIDRRYACDLPHAKLAIKSIAKFHALGIAMKHKKPEFFQVLKNRSKCLEFKNPEDWADTFKTIFEHILDDPSLKDYHESCSKAVKLGDFSSYSAVPDEPWSTIIHSDFWTNNFMFHKNDTTNEPDDIKFVDFQNFLFLSPTRELAFFLGSGLNHDVINNHLDYLINLYYKTLIDTLRVFNIDIGIYSRETFDERLRKDARVEFGHSLCMLKIITMDINADDPNGSNVKNILERSETSEIFRTRMRDLILMLHKKNWLDE</sequence>
<protein>
    <recommendedName>
        <fullName evidence="1">CHK kinase-like domain-containing protein</fullName>
    </recommendedName>
</protein>
<proteinExistence type="predicted"/>
<dbReference type="SUPFAM" id="SSF56112">
    <property type="entry name" value="Protein kinase-like (PK-like)"/>
    <property type="match status" value="1"/>
</dbReference>
<dbReference type="InterPro" id="IPR011009">
    <property type="entry name" value="Kinase-like_dom_sf"/>
</dbReference>
<dbReference type="PANTHER" id="PTHR11012:SF55">
    <property type="entry name" value="BHLH DOMAIN-CONTAINING PROTEIN"/>
    <property type="match status" value="1"/>
</dbReference>
<comment type="caution">
    <text evidence="2">The sequence shown here is derived from an EMBL/GenBank/DDBJ whole genome shotgun (WGS) entry which is preliminary data.</text>
</comment>
<dbReference type="InterPro" id="IPR004119">
    <property type="entry name" value="EcKL"/>
</dbReference>
<evidence type="ECO:0000313" key="3">
    <source>
        <dbReference type="Proteomes" id="UP001168990"/>
    </source>
</evidence>
<reference evidence="2" key="1">
    <citation type="journal article" date="2023" name="bioRxiv">
        <title>Scaffold-level genome assemblies of two parasitoid biocontrol wasps reveal the parthenogenesis mechanism and an associated novel virus.</title>
        <authorList>
            <person name="Inwood S."/>
            <person name="Skelly J."/>
            <person name="Guhlin J."/>
            <person name="Harrop T."/>
            <person name="Goldson S."/>
            <person name="Dearden P."/>
        </authorList>
    </citation>
    <scope>NUCLEOTIDE SEQUENCE</scope>
    <source>
        <strain evidence="2">Irish</strain>
        <tissue evidence="2">Whole body</tissue>
    </source>
</reference>